<protein>
    <submittedName>
        <fullName evidence="1">Uncharacterized protein</fullName>
    </submittedName>
</protein>
<sequence length="198" mass="21440">MSHPTPPADAMVDALLGFLRCLGVEDGNAVYVSAPITTGRDFATWYPAQADQGTPAYWARLRKEIIAPNLERARPLVRRCRARWADRPVVDPTMLADIAGWHQPDYHRFWTRLVEQHAGTVVFSEGWQFSTGCALEFVAAQRVGAELLEHTLAPLSVEDGERLLHDAIAALDAAGCDSSALGAAARELSPAPAGGAVR</sequence>
<dbReference type="AlphaFoldDB" id="A0A2T0T0Z3"/>
<proteinExistence type="predicted"/>
<reference evidence="1 2" key="1">
    <citation type="submission" date="2018-03" db="EMBL/GenBank/DDBJ databases">
        <title>Genomic Encyclopedia of Archaeal and Bacterial Type Strains, Phase II (KMG-II): from individual species to whole genera.</title>
        <authorList>
            <person name="Goeker M."/>
        </authorList>
    </citation>
    <scope>NUCLEOTIDE SEQUENCE [LARGE SCALE GENOMIC DNA]</scope>
    <source>
        <strain evidence="1 2">DSM 45416</strain>
    </source>
</reference>
<gene>
    <name evidence="1" type="ORF">LY71_1219</name>
</gene>
<accession>A0A2T0T0Z3</accession>
<evidence type="ECO:0000313" key="1">
    <source>
        <dbReference type="EMBL" id="PRY39340.1"/>
    </source>
</evidence>
<keyword evidence="2" id="KW-1185">Reference proteome</keyword>
<comment type="caution">
    <text evidence="1">The sequence shown here is derived from an EMBL/GenBank/DDBJ whole genome shotgun (WGS) entry which is preliminary data.</text>
</comment>
<evidence type="ECO:0000313" key="2">
    <source>
        <dbReference type="Proteomes" id="UP000239210"/>
    </source>
</evidence>
<organism evidence="1 2">
    <name type="scientific">Geodermatophilus tzadiensis</name>
    <dbReference type="NCBI Taxonomy" id="1137988"/>
    <lineage>
        <taxon>Bacteria</taxon>
        <taxon>Bacillati</taxon>
        <taxon>Actinomycetota</taxon>
        <taxon>Actinomycetes</taxon>
        <taxon>Geodermatophilales</taxon>
        <taxon>Geodermatophilaceae</taxon>
        <taxon>Geodermatophilus</taxon>
    </lineage>
</organism>
<name>A0A2T0T0Z3_9ACTN</name>
<dbReference type="Proteomes" id="UP000239210">
    <property type="component" value="Unassembled WGS sequence"/>
</dbReference>
<dbReference type="EMBL" id="PVTG01000021">
    <property type="protein sequence ID" value="PRY39340.1"/>
    <property type="molecule type" value="Genomic_DNA"/>
</dbReference>